<dbReference type="InterPro" id="IPR006042">
    <property type="entry name" value="Xan_ur_permease"/>
</dbReference>
<dbReference type="Proteomes" id="UP000188342">
    <property type="component" value="Unassembled WGS sequence"/>
</dbReference>
<dbReference type="InterPro" id="IPR036259">
    <property type="entry name" value="MFS_trans_sf"/>
</dbReference>
<dbReference type="PANTHER" id="PTHR42810">
    <property type="entry name" value="PURINE PERMEASE C1399.01C-RELATED"/>
    <property type="match status" value="1"/>
</dbReference>
<dbReference type="NCBIfam" id="TIGR00801">
    <property type="entry name" value="ncs2"/>
    <property type="match status" value="1"/>
</dbReference>
<feature type="transmembrane region" description="Helical" evidence="8">
    <location>
        <begin position="23"/>
        <end position="45"/>
    </location>
</feature>
<dbReference type="SUPFAM" id="SSF103473">
    <property type="entry name" value="MFS general substrate transporter"/>
    <property type="match status" value="1"/>
</dbReference>
<feature type="transmembrane region" description="Helical" evidence="8">
    <location>
        <begin position="405"/>
        <end position="428"/>
    </location>
</feature>
<keyword evidence="3" id="KW-0813">Transport</keyword>
<evidence type="ECO:0000256" key="1">
    <source>
        <dbReference type="ARBA" id="ARBA00004651"/>
    </source>
</evidence>
<organism evidence="9 10">
    <name type="scientific">Luteococcus japonicus LSP_Lj1</name>
    <dbReference type="NCBI Taxonomy" id="1255658"/>
    <lineage>
        <taxon>Bacteria</taxon>
        <taxon>Bacillati</taxon>
        <taxon>Actinomycetota</taxon>
        <taxon>Actinomycetes</taxon>
        <taxon>Propionibacteriales</taxon>
        <taxon>Propionibacteriaceae</taxon>
        <taxon>Luteococcus</taxon>
    </lineage>
</organism>
<feature type="transmembrane region" description="Helical" evidence="8">
    <location>
        <begin position="243"/>
        <end position="266"/>
    </location>
</feature>
<feature type="transmembrane region" description="Helical" evidence="8">
    <location>
        <begin position="193"/>
        <end position="212"/>
    </location>
</feature>
<name>A0A1R4JL56_9ACTN</name>
<accession>A0A1R4JL56</accession>
<keyword evidence="7 8" id="KW-0472">Membrane</keyword>
<evidence type="ECO:0000256" key="2">
    <source>
        <dbReference type="ARBA" id="ARBA00008821"/>
    </source>
</evidence>
<dbReference type="EMBL" id="FUKQ01000032">
    <property type="protein sequence ID" value="SJN32717.1"/>
    <property type="molecule type" value="Genomic_DNA"/>
</dbReference>
<feature type="transmembrane region" description="Helical" evidence="8">
    <location>
        <begin position="377"/>
        <end position="399"/>
    </location>
</feature>
<evidence type="ECO:0000256" key="7">
    <source>
        <dbReference type="ARBA" id="ARBA00023136"/>
    </source>
</evidence>
<reference evidence="9 10" key="1">
    <citation type="submission" date="2017-02" db="EMBL/GenBank/DDBJ databases">
        <authorList>
            <person name="Peterson S.W."/>
        </authorList>
    </citation>
    <scope>NUCLEOTIDE SEQUENCE [LARGE SCALE GENOMIC DNA]</scope>
    <source>
        <strain evidence="9 10">LSP_Lj1</strain>
    </source>
</reference>
<dbReference type="InterPro" id="IPR017588">
    <property type="entry name" value="UacT-like"/>
</dbReference>
<dbReference type="RefSeq" id="WP_179110656.1">
    <property type="nucleotide sequence ID" value="NZ_FUKQ01000032.1"/>
</dbReference>
<dbReference type="NCBIfam" id="NF037981">
    <property type="entry name" value="NCS2_1"/>
    <property type="match status" value="1"/>
</dbReference>
<dbReference type="STRING" id="1255658.FM114_08225"/>
<keyword evidence="6 8" id="KW-1133">Transmembrane helix</keyword>
<keyword evidence="4" id="KW-1003">Cell membrane</keyword>
<dbReference type="InterPro" id="IPR006043">
    <property type="entry name" value="NCS2"/>
</dbReference>
<dbReference type="PROSITE" id="PS01116">
    <property type="entry name" value="XANTH_URACIL_PERMASE"/>
    <property type="match status" value="1"/>
</dbReference>
<evidence type="ECO:0000256" key="4">
    <source>
        <dbReference type="ARBA" id="ARBA00022475"/>
    </source>
</evidence>
<evidence type="ECO:0000256" key="5">
    <source>
        <dbReference type="ARBA" id="ARBA00022692"/>
    </source>
</evidence>
<sequence>MSSAPVTIPSIRPEDERLPVGKAFLYGFQHILSMYGGVIAVPLILGTAAKLPPDQVGMLVASALFVSGLATLLQSLGLPFLGSKLPLVNGTTFGAVSTMLAILASGGGMPVIFGSVIVAGVIGFLLAPLFSKIQRFFPPVVTGTIITAMGISLLPVAAGWITGQDPQGASLSNLGLAGFTLAVVLVCTRIPQLARVAILVGILVGTVLAAVLGQADFSHVLEGSVFAFPKPFFFGAPRFETGAIISMTIVIIVTLMEIMADLFAVAKVVGTEVDERRIADGLRADMLATIVAPVFNSTPPTAFAQNVGLVAVTKVKSRYTVAAGALLLILLGMFPLLGRVVACVPSAVLGGAGVVLFGSVAAAGIQTLQQADFERGNSIFVVATSLALVMFPIAAPTFYANVPTWLGMILGSGISAAALSAVLLNLLLNGRHATRGNLGDEMEAVPAPEPFEG</sequence>
<protein>
    <submittedName>
        <fullName evidence="9">Xanthine permease</fullName>
    </submittedName>
</protein>
<evidence type="ECO:0000256" key="3">
    <source>
        <dbReference type="ARBA" id="ARBA00022448"/>
    </source>
</evidence>
<evidence type="ECO:0000256" key="6">
    <source>
        <dbReference type="ARBA" id="ARBA00022989"/>
    </source>
</evidence>
<dbReference type="AlphaFoldDB" id="A0A1R4JL56"/>
<dbReference type="GO" id="GO:0042907">
    <property type="term" value="F:xanthine transmembrane transporter activity"/>
    <property type="evidence" value="ECO:0007669"/>
    <property type="project" value="TreeGrafter"/>
</dbReference>
<gene>
    <name evidence="9" type="ORF">FM114_08225</name>
</gene>
<dbReference type="GO" id="GO:0005886">
    <property type="term" value="C:plasma membrane"/>
    <property type="evidence" value="ECO:0007669"/>
    <property type="project" value="UniProtKB-SubCell"/>
</dbReference>
<evidence type="ECO:0000256" key="8">
    <source>
        <dbReference type="SAM" id="Phobius"/>
    </source>
</evidence>
<dbReference type="Pfam" id="PF00860">
    <property type="entry name" value="Xan_ur_permease"/>
    <property type="match status" value="1"/>
</dbReference>
<dbReference type="NCBIfam" id="TIGR03173">
    <property type="entry name" value="pbuX"/>
    <property type="match status" value="1"/>
</dbReference>
<evidence type="ECO:0000313" key="10">
    <source>
        <dbReference type="Proteomes" id="UP000188342"/>
    </source>
</evidence>
<comment type="subcellular location">
    <subcellularLocation>
        <location evidence="1">Cell membrane</location>
        <topology evidence="1">Multi-pass membrane protein</topology>
    </subcellularLocation>
</comment>
<feature type="transmembrane region" description="Helical" evidence="8">
    <location>
        <begin position="167"/>
        <end position="186"/>
    </location>
</feature>
<keyword evidence="10" id="KW-1185">Reference proteome</keyword>
<feature type="transmembrane region" description="Helical" evidence="8">
    <location>
        <begin position="319"/>
        <end position="338"/>
    </location>
</feature>
<feature type="transmembrane region" description="Helical" evidence="8">
    <location>
        <begin position="57"/>
        <end position="81"/>
    </location>
</feature>
<evidence type="ECO:0000313" key="9">
    <source>
        <dbReference type="EMBL" id="SJN32717.1"/>
    </source>
</evidence>
<feature type="transmembrane region" description="Helical" evidence="8">
    <location>
        <begin position="139"/>
        <end position="161"/>
    </location>
</feature>
<keyword evidence="5 8" id="KW-0812">Transmembrane</keyword>
<feature type="transmembrane region" description="Helical" evidence="8">
    <location>
        <begin position="101"/>
        <end position="127"/>
    </location>
</feature>
<proteinExistence type="inferred from homology"/>
<comment type="similarity">
    <text evidence="2">Belongs to the nucleobase:cation symporter-2 (NCS2) (TC 2.A.40) family.</text>
</comment>
<feature type="transmembrane region" description="Helical" evidence="8">
    <location>
        <begin position="344"/>
        <end position="365"/>
    </location>
</feature>
<dbReference type="PANTHER" id="PTHR42810:SF4">
    <property type="entry name" value="URIC ACID TRANSPORTER UACT"/>
    <property type="match status" value="1"/>
</dbReference>